<dbReference type="CDD" id="cd08719">
    <property type="entry name" value="RGS_SNX13"/>
    <property type="match status" value="1"/>
</dbReference>
<dbReference type="GO" id="GO:0031901">
    <property type="term" value="C:early endosome membrane"/>
    <property type="evidence" value="ECO:0007669"/>
    <property type="project" value="UniProtKB-SubCell"/>
</dbReference>
<dbReference type="GO" id="GO:0015031">
    <property type="term" value="P:protein transport"/>
    <property type="evidence" value="ECO:0007669"/>
    <property type="project" value="UniProtKB-KW"/>
</dbReference>
<comment type="subcellular location">
    <subcellularLocation>
        <location evidence="2">Early endosome membrane</location>
        <topology evidence="2">Peripheral membrane protein</topology>
    </subcellularLocation>
    <subcellularLocation>
        <location evidence="1">Endosome membrane</location>
        <topology evidence="1">Peripheral membrane protein</topology>
        <orientation evidence="1">Cytoplasmic side</orientation>
    </subcellularLocation>
</comment>
<keyword evidence="6" id="KW-0967">Endosome</keyword>
<evidence type="ECO:0000313" key="16">
    <source>
        <dbReference type="Ensembl" id="ENSSSCP00025032143.1"/>
    </source>
</evidence>
<dbReference type="Pfam" id="PF00787">
    <property type="entry name" value="PX"/>
    <property type="match status" value="1"/>
</dbReference>
<dbReference type="PROSITE" id="PS51207">
    <property type="entry name" value="PXA"/>
    <property type="match status" value="1"/>
</dbReference>
<evidence type="ECO:0000256" key="12">
    <source>
        <dbReference type="SAM" id="Phobius"/>
    </source>
</evidence>
<dbReference type="InterPro" id="IPR013937">
    <property type="entry name" value="Sorting_nexin_C"/>
</dbReference>
<sequence length="1299" mass="149131">MHTVALSWDYLCQYLLKFAHHHTHSIKKLVKHRLRLKSKIGLDLDFFFFFKRSFMRSKTKPSLLYRCWPITKSAKVKLICWYHFHNLSRTPVENLLRIGKDKGKFLSKFSRRERLSGEKCQITFKPRPWRKPNIPFLLFGRRGAREMREGSFSTGHLPPCPRDAGGSQRHQCKSRPPPVLLHPRVSRPRRAAEEERPPQACTPAPRWTQRWGVSELPSVPGRPVSPAAEPLKQAPSGSPAIRLRLLARRRYGDSHETPAAPAPANGSARRGETRTSLFQDGGASVASSRAGGKPAKPSKAAARERTEGAVAAVGGGLGSFRCCYGCCHAARLGRSSLPRGVIMLTETSLSIWGWGSLGIVLSLITFGPFVIFYLAFYILCFVGGGFVVTLLFGKTNSEKYLEQCEHSFLPPTSTGIPKCLEEMKREARTIKIDRRLTGANIIDEPLQQVIQFSLRDYVQYWYYTLSDDESFLLEIRQTLQNALIQFATRSKEIDWQPYFTTRIVDDFGTHLRVFRKAQQKITEKDDQVKGTAEDLIDTFFEVEVEMEKDVCRDLVCTSPKDEEGFLRDLCEVLLYLLLPPGDFQNKTMRYFVREIIARGILLPLINQLSDPDYINQYIIWMIRDSNCNYEAFMNIIKLSDNIGELEAVRDKAAEELQYLRSLDTAGDDINTIKNQINSLLFVKKVCDSRIQRLQSGKEINTVKLAANFGKLCTVPLDSILVDNVALQFFMDYMQQTGGQAHLFFWMTVEGYRVTAQQQLEVLSSRQKDGKHQTNQTKGLLRAAAVGIYEQYLSEKASPRVTVDDYLVAKLADTLNHEDPTPEIFDDIQRKVYELMLRDERFYPSFRQNALYVRMLAELDMLKDPSFRGSDDGDGESFNGSPTGSINLSLDDLSNVSSDDSVQLHAYISDTGVCNDHGKTYALYAITVHRRNLNSEEMWKTYRRYSDFHDFHMRITEQFENLSSILKLPGKKTFNNMDRDFLEKRKKDLNAYLQLLLTPEMMKASPALAHYVCDFLENKAYSKGKGDFARKMDTFVNPLRNSMRNVSNAVKSLPDSLAEGMTKMSDNMGKMSERLGQDIRQSFFKVPPLIPKTDSDPEHCRVSAQLDDTVDDNIPLRVMLLLMDEVFDLKERNQWLRRNIKNLLQQLIRATYGDTINRKIVDHVDWMTSPEQVADLVKRFRDAFWPNGILAESVPCRDKAIRMRTRVAGKTKLLSIMPDELKHIIGAETTRKGILRVFEMFQHNQLNRRMVYVFLEGFLETLFPQYKFRELFNKLHSRSKQMQKYKQKLQTTQAPSLQKR</sequence>
<name>A0A8D0SV59_PIG</name>
<evidence type="ECO:0000259" key="13">
    <source>
        <dbReference type="PROSITE" id="PS50132"/>
    </source>
</evidence>
<feature type="domain" description="RGS" evidence="13">
    <location>
        <begin position="715"/>
        <end position="838"/>
    </location>
</feature>
<reference evidence="16" key="1">
    <citation type="submission" date="2025-08" db="UniProtKB">
        <authorList>
            <consortium name="Ensembl"/>
        </authorList>
    </citation>
    <scope>IDENTIFICATION</scope>
</reference>
<dbReference type="FunFam" id="1.10.167.10:FF:000007">
    <property type="entry name" value="sorting nexin-13 isoform X1"/>
    <property type="match status" value="1"/>
</dbReference>
<dbReference type="SUPFAM" id="SSF48097">
    <property type="entry name" value="Regulator of G-protein signaling, RGS"/>
    <property type="match status" value="1"/>
</dbReference>
<dbReference type="Ensembl" id="ENSSSCT00025074254.1">
    <property type="protein sequence ID" value="ENSSSCP00025032143.1"/>
    <property type="gene ID" value="ENSSSCG00025054261.1"/>
</dbReference>
<dbReference type="CDD" id="cd06873">
    <property type="entry name" value="PX_SNX13"/>
    <property type="match status" value="1"/>
</dbReference>
<feature type="region of interest" description="Disordered" evidence="11">
    <location>
        <begin position="252"/>
        <end position="303"/>
    </location>
</feature>
<dbReference type="SMART" id="SM00315">
    <property type="entry name" value="RGS"/>
    <property type="match status" value="1"/>
</dbReference>
<dbReference type="InterPro" id="IPR044926">
    <property type="entry name" value="RGS_subdomain_2"/>
</dbReference>
<evidence type="ECO:0000256" key="7">
    <source>
        <dbReference type="ARBA" id="ARBA00022927"/>
    </source>
</evidence>
<evidence type="ECO:0000259" key="15">
    <source>
        <dbReference type="PROSITE" id="PS51207"/>
    </source>
</evidence>
<evidence type="ECO:0000313" key="17">
    <source>
        <dbReference type="Proteomes" id="UP000694727"/>
    </source>
</evidence>
<dbReference type="SMART" id="SM00313">
    <property type="entry name" value="PXA"/>
    <property type="match status" value="1"/>
</dbReference>
<protein>
    <recommendedName>
        <fullName evidence="10">Sorting nexin-13</fullName>
    </recommendedName>
</protein>
<dbReference type="FunFam" id="3.30.1520.10:FF:000014">
    <property type="entry name" value="Sorting nexin 13"/>
    <property type="match status" value="1"/>
</dbReference>
<dbReference type="InterPro" id="IPR037437">
    <property type="entry name" value="SNX13_PX"/>
</dbReference>
<keyword evidence="9 12" id="KW-0472">Membrane</keyword>
<dbReference type="Gene3D" id="3.30.1520.10">
    <property type="entry name" value="Phox-like domain"/>
    <property type="match status" value="1"/>
</dbReference>
<feature type="domain" description="PX" evidence="14">
    <location>
        <begin position="901"/>
        <end position="1022"/>
    </location>
</feature>
<feature type="compositionally biased region" description="Low complexity" evidence="11">
    <location>
        <begin position="281"/>
        <end position="300"/>
    </location>
</feature>
<accession>A0A8D0SV59</accession>
<keyword evidence="12" id="KW-0812">Transmembrane</keyword>
<keyword evidence="7" id="KW-0653">Protein transport</keyword>
<organism evidence="16 17">
    <name type="scientific">Sus scrofa</name>
    <name type="common">Pig</name>
    <dbReference type="NCBI Taxonomy" id="9823"/>
    <lineage>
        <taxon>Eukaryota</taxon>
        <taxon>Metazoa</taxon>
        <taxon>Chordata</taxon>
        <taxon>Craniata</taxon>
        <taxon>Vertebrata</taxon>
        <taxon>Euteleostomi</taxon>
        <taxon>Mammalia</taxon>
        <taxon>Eutheria</taxon>
        <taxon>Laurasiatheria</taxon>
        <taxon>Artiodactyla</taxon>
        <taxon>Suina</taxon>
        <taxon>Suidae</taxon>
        <taxon>Sus</taxon>
    </lineage>
</organism>
<dbReference type="InterPro" id="IPR003114">
    <property type="entry name" value="Phox_assoc"/>
</dbReference>
<dbReference type="InterPro" id="IPR016137">
    <property type="entry name" value="RGS"/>
</dbReference>
<evidence type="ECO:0000256" key="11">
    <source>
        <dbReference type="SAM" id="MobiDB-lite"/>
    </source>
</evidence>
<dbReference type="Gene3D" id="1.10.167.10">
    <property type="entry name" value="Regulator of G-protein Signalling 4, domain 2"/>
    <property type="match status" value="1"/>
</dbReference>
<dbReference type="SUPFAM" id="SSF64268">
    <property type="entry name" value="PX domain"/>
    <property type="match status" value="1"/>
</dbReference>
<evidence type="ECO:0000256" key="10">
    <source>
        <dbReference type="ARBA" id="ARBA00071929"/>
    </source>
</evidence>
<feature type="transmembrane region" description="Helical" evidence="12">
    <location>
        <begin position="341"/>
        <end position="364"/>
    </location>
</feature>
<evidence type="ECO:0000256" key="8">
    <source>
        <dbReference type="ARBA" id="ARBA00023121"/>
    </source>
</evidence>
<proteinExistence type="inferred from homology"/>
<dbReference type="PANTHER" id="PTHR22775">
    <property type="entry name" value="SORTING NEXIN"/>
    <property type="match status" value="1"/>
</dbReference>
<feature type="region of interest" description="Disordered" evidence="11">
    <location>
        <begin position="149"/>
        <end position="239"/>
    </location>
</feature>
<dbReference type="InterPro" id="IPR037896">
    <property type="entry name" value="SNX13_RGS"/>
</dbReference>
<evidence type="ECO:0000256" key="3">
    <source>
        <dbReference type="ARBA" id="ARBA00010883"/>
    </source>
</evidence>
<evidence type="ECO:0000256" key="5">
    <source>
        <dbReference type="ARBA" id="ARBA00022700"/>
    </source>
</evidence>
<evidence type="ECO:0000256" key="2">
    <source>
        <dbReference type="ARBA" id="ARBA00004220"/>
    </source>
</evidence>
<keyword evidence="4" id="KW-0813">Transport</keyword>
<dbReference type="Pfam" id="PF00615">
    <property type="entry name" value="RGS"/>
    <property type="match status" value="1"/>
</dbReference>
<dbReference type="PROSITE" id="PS50132">
    <property type="entry name" value="RGS"/>
    <property type="match status" value="1"/>
</dbReference>
<dbReference type="InterPro" id="IPR036305">
    <property type="entry name" value="RGS_sf"/>
</dbReference>
<dbReference type="SMART" id="SM00312">
    <property type="entry name" value="PX"/>
    <property type="match status" value="1"/>
</dbReference>
<evidence type="ECO:0000256" key="1">
    <source>
        <dbReference type="ARBA" id="ARBA00004125"/>
    </source>
</evidence>
<keyword evidence="12" id="KW-1133">Transmembrane helix</keyword>
<dbReference type="Pfam" id="PF02194">
    <property type="entry name" value="PXA"/>
    <property type="match status" value="1"/>
</dbReference>
<evidence type="ECO:0000256" key="9">
    <source>
        <dbReference type="ARBA" id="ARBA00023136"/>
    </source>
</evidence>
<evidence type="ECO:0000256" key="4">
    <source>
        <dbReference type="ARBA" id="ARBA00022448"/>
    </source>
</evidence>
<dbReference type="PANTHER" id="PTHR22775:SF3">
    <property type="entry name" value="SORTING NEXIN-13"/>
    <property type="match status" value="1"/>
</dbReference>
<dbReference type="Proteomes" id="UP000694727">
    <property type="component" value="Unplaced"/>
</dbReference>
<dbReference type="Pfam" id="PF08628">
    <property type="entry name" value="Nexin_C"/>
    <property type="match status" value="1"/>
</dbReference>
<keyword evidence="8" id="KW-0446">Lipid-binding</keyword>
<dbReference type="InterPro" id="IPR036871">
    <property type="entry name" value="PX_dom_sf"/>
</dbReference>
<comment type="similarity">
    <text evidence="3">Belongs to the sorting nexin family.</text>
</comment>
<evidence type="ECO:0000256" key="6">
    <source>
        <dbReference type="ARBA" id="ARBA00022753"/>
    </source>
</evidence>
<keyword evidence="5" id="KW-0734">Signal transduction inhibitor</keyword>
<evidence type="ECO:0000259" key="14">
    <source>
        <dbReference type="PROSITE" id="PS50195"/>
    </source>
</evidence>
<dbReference type="GO" id="GO:0009968">
    <property type="term" value="P:negative regulation of signal transduction"/>
    <property type="evidence" value="ECO:0007669"/>
    <property type="project" value="UniProtKB-KW"/>
</dbReference>
<dbReference type="GO" id="GO:0035091">
    <property type="term" value="F:phosphatidylinositol binding"/>
    <property type="evidence" value="ECO:0007669"/>
    <property type="project" value="InterPro"/>
</dbReference>
<feature type="domain" description="PXA" evidence="15">
    <location>
        <begin position="439"/>
        <end position="626"/>
    </location>
</feature>
<feature type="transmembrane region" description="Helical" evidence="12">
    <location>
        <begin position="370"/>
        <end position="392"/>
    </location>
</feature>
<dbReference type="PROSITE" id="PS50195">
    <property type="entry name" value="PX"/>
    <property type="match status" value="1"/>
</dbReference>
<dbReference type="InterPro" id="IPR001683">
    <property type="entry name" value="PX_dom"/>
</dbReference>